<dbReference type="InterPro" id="IPR007941">
    <property type="entry name" value="DUF726"/>
</dbReference>
<keyword evidence="9" id="KW-1185">Reference proteome</keyword>
<feature type="transmembrane region" description="Helical" evidence="7">
    <location>
        <begin position="492"/>
        <end position="525"/>
    </location>
</feature>
<evidence type="ECO:0000256" key="1">
    <source>
        <dbReference type="ARBA" id="ARBA00004141"/>
    </source>
</evidence>
<protein>
    <recommendedName>
        <fullName evidence="10">DUF726-domain-containing protein</fullName>
    </recommendedName>
</protein>
<dbReference type="AlphaFoldDB" id="A0AAD5VWV7"/>
<reference evidence="8" key="1">
    <citation type="submission" date="2022-07" db="EMBL/GenBank/DDBJ databases">
        <title>Genome Sequence of Leucocoprinus birnbaumii.</title>
        <authorList>
            <person name="Buettner E."/>
        </authorList>
    </citation>
    <scope>NUCLEOTIDE SEQUENCE</scope>
    <source>
        <strain evidence="8">VT141</strain>
    </source>
</reference>
<feature type="region of interest" description="Disordered" evidence="6">
    <location>
        <begin position="909"/>
        <end position="995"/>
    </location>
</feature>
<feature type="region of interest" description="Disordered" evidence="6">
    <location>
        <begin position="37"/>
        <end position="107"/>
    </location>
</feature>
<comment type="caution">
    <text evidence="8">The sequence shown here is derived from an EMBL/GenBank/DDBJ whole genome shotgun (WGS) entry which is preliminary data.</text>
</comment>
<dbReference type="GO" id="GO:0016020">
    <property type="term" value="C:membrane"/>
    <property type="evidence" value="ECO:0007669"/>
    <property type="project" value="UniProtKB-SubCell"/>
</dbReference>
<evidence type="ECO:0000256" key="7">
    <source>
        <dbReference type="SAM" id="Phobius"/>
    </source>
</evidence>
<feature type="compositionally biased region" description="Low complexity" evidence="6">
    <location>
        <begin position="1123"/>
        <end position="1147"/>
    </location>
</feature>
<evidence type="ECO:0000313" key="8">
    <source>
        <dbReference type="EMBL" id="KAJ3572153.1"/>
    </source>
</evidence>
<organism evidence="8 9">
    <name type="scientific">Leucocoprinus birnbaumii</name>
    <dbReference type="NCBI Taxonomy" id="56174"/>
    <lineage>
        <taxon>Eukaryota</taxon>
        <taxon>Fungi</taxon>
        <taxon>Dikarya</taxon>
        <taxon>Basidiomycota</taxon>
        <taxon>Agaricomycotina</taxon>
        <taxon>Agaricomycetes</taxon>
        <taxon>Agaricomycetidae</taxon>
        <taxon>Agaricales</taxon>
        <taxon>Agaricineae</taxon>
        <taxon>Agaricaceae</taxon>
        <taxon>Leucocoprinus</taxon>
    </lineage>
</organism>
<dbReference type="Proteomes" id="UP001213000">
    <property type="component" value="Unassembled WGS sequence"/>
</dbReference>
<evidence type="ECO:0000256" key="3">
    <source>
        <dbReference type="ARBA" id="ARBA00022692"/>
    </source>
</evidence>
<feature type="compositionally biased region" description="Low complexity" evidence="6">
    <location>
        <begin position="360"/>
        <end position="377"/>
    </location>
</feature>
<proteinExistence type="inferred from homology"/>
<feature type="region of interest" description="Disordered" evidence="6">
    <location>
        <begin position="299"/>
        <end position="377"/>
    </location>
</feature>
<dbReference type="InterPro" id="IPR029058">
    <property type="entry name" value="AB_hydrolase_fold"/>
</dbReference>
<evidence type="ECO:0000256" key="2">
    <source>
        <dbReference type="ARBA" id="ARBA00009824"/>
    </source>
</evidence>
<sequence length="1240" mass="133493">MPGVGKFIKEFFGVSKEAVEIKAHLYAIPQEDKKMISEGSDLETNRVARDSATPPPSQSQVGGIRTMQEESPYRSALRDSLPSDAMPVTTAPPPPSNVFDDDDDDGWQDMPVVRDDFNATELDEEDRKKYHYQSQSNKTAQQANATGTLIDIDDMGYDWRSKADQNESEYTRLRMQEEDENDEVHLRTKYLFDEDKAMTPLSQMQATKKLLTEAQRIAYVGLCALTAREMLQQLKLQKRKELKAAAGNMELWSLKIMGRLYYHMELETQEQKMIEQLAEHGVQAMDLVPSLMTTHTVANPEYDPEEARRRTEAEAAAASRQPDHPDMDDADDISVLTLVEPSPQPPKDADSAKVPPQTPTSPNYNFSTSNTTSNPTQTTAQVLNSTTTSSLAGVTTTLSSADKSVTLDIRWTILCDLFLILIADSVYDARSRVLLERVAEKLGLGWIDVVRFESRVTEALEIQEGIEKLEQQEIVEGVKKAGKRRRYMMMGLATLGGGLVIGLSAGLLAPVIGVGLAGAFTTIGITGTGAFLGGTAGAAAITTGGVLTGGAIAGHGMAKRTREVRTFDILPLHNNKRVNCILTVSGFMTGINDDVRLPFSVLDPIVGDVFSVLWEPEMIRETGSALKIMTQEVLSQVGLTILQATAMTALMSALQWPIILTKLGYLIDNPWSNALDRAKAAGKVLADVLLQRHLGVRPITLIGFSLGARVIFYALLELARLKAYGIVQDVFLLGATLTASQNAWIETRTVVSGRYVNAFAKNDWVLNYLFRATSGGVGTVAGLRAVGGVEGLENVEVTDKIAGHMSYRTFMPLILDQLGFPVSADYFDEPVEPDFTEDRIVVREEEAEKNKKGWFGKSKKKKSTSNISSQYVSRPPTASSYAKTKPSVASTSTPAPVAAAATALPPINALGEEDDEDLPPRMASPNTPTTSTTPRRVSTEIRSSAPTSRSATPRPHTPATPNSPSRPSDAPSTARKPEKDEGEEEAAVAHIPKHAGFDLDAMRKMIGQAVNERPEELKVSPSTVSPLPSSTATLGSRVGMGVSAFGGGMRSVSAPIPPSAVLEDERKDRLTKQFAQSFSLRDEEEDAEDVGYTGAGGGRGASSPSMSSYRPPPTLSFGSDFETPSWGSSSSSAMSPPTTTFRSPPSTIQGFTSPSHNPFAMSSTPSLAFSPSTNESYGSFGMGMDSSSGLSFGSADGTISTSDGVSPSGGRNGMDAWVVPGHVGRKAGSGVPGFGANPWA</sequence>
<feature type="transmembrane region" description="Helical" evidence="7">
    <location>
        <begin position="637"/>
        <end position="659"/>
    </location>
</feature>
<comment type="subcellular location">
    <subcellularLocation>
        <location evidence="1">Membrane</location>
        <topology evidence="1">Multi-pass membrane protein</topology>
    </subcellularLocation>
</comment>
<evidence type="ECO:0000256" key="4">
    <source>
        <dbReference type="ARBA" id="ARBA00022989"/>
    </source>
</evidence>
<evidence type="ECO:0000313" key="9">
    <source>
        <dbReference type="Proteomes" id="UP001213000"/>
    </source>
</evidence>
<feature type="region of interest" description="Disordered" evidence="6">
    <location>
        <begin position="1076"/>
        <end position="1170"/>
    </location>
</feature>
<feature type="compositionally biased region" description="Polar residues" evidence="6">
    <location>
        <begin position="940"/>
        <end position="951"/>
    </location>
</feature>
<feature type="compositionally biased region" description="Polar residues" evidence="6">
    <location>
        <begin position="870"/>
        <end position="881"/>
    </location>
</feature>
<feature type="transmembrane region" description="Helical" evidence="7">
    <location>
        <begin position="699"/>
        <end position="716"/>
    </location>
</feature>
<evidence type="ECO:0000256" key="5">
    <source>
        <dbReference type="ARBA" id="ARBA00023136"/>
    </source>
</evidence>
<keyword evidence="4 7" id="KW-1133">Transmembrane helix</keyword>
<dbReference type="PANTHER" id="PTHR17920:SF3">
    <property type="entry name" value="TRANSMEMBRANE AND COILED-COIL DOMAIN-CONTAINING PROTEIN 4"/>
    <property type="match status" value="1"/>
</dbReference>
<dbReference type="SUPFAM" id="SSF158682">
    <property type="entry name" value="TerB-like"/>
    <property type="match status" value="1"/>
</dbReference>
<feature type="region of interest" description="Disordered" evidence="6">
    <location>
        <begin position="851"/>
        <end position="894"/>
    </location>
</feature>
<dbReference type="Pfam" id="PF05277">
    <property type="entry name" value="DUF726"/>
    <property type="match status" value="1"/>
</dbReference>
<evidence type="ECO:0000256" key="6">
    <source>
        <dbReference type="SAM" id="MobiDB-lite"/>
    </source>
</evidence>
<accession>A0AAD5VWV7</accession>
<evidence type="ECO:0008006" key="10">
    <source>
        <dbReference type="Google" id="ProtNLM"/>
    </source>
</evidence>
<dbReference type="PANTHER" id="PTHR17920">
    <property type="entry name" value="TRANSMEMBRANE AND COILED-COIL DOMAIN-CONTAINING PROTEIN 4 TMCO4"/>
    <property type="match status" value="1"/>
</dbReference>
<feature type="region of interest" description="Disordered" evidence="6">
    <location>
        <begin position="1012"/>
        <end position="1032"/>
    </location>
</feature>
<comment type="similarity">
    <text evidence="2">Belongs to the TMCO4 family.</text>
</comment>
<feature type="compositionally biased region" description="Basic residues" evidence="6">
    <location>
        <begin position="852"/>
        <end position="863"/>
    </location>
</feature>
<keyword evidence="5 7" id="KW-0472">Membrane</keyword>
<feature type="compositionally biased region" description="Low complexity" evidence="6">
    <location>
        <begin position="927"/>
        <end position="936"/>
    </location>
</feature>
<feature type="transmembrane region" description="Helical" evidence="7">
    <location>
        <begin position="531"/>
        <end position="553"/>
    </location>
</feature>
<dbReference type="InterPro" id="IPR029024">
    <property type="entry name" value="TerB-like"/>
</dbReference>
<keyword evidence="3 7" id="KW-0812">Transmembrane</keyword>
<name>A0AAD5VWV7_9AGAR</name>
<dbReference type="EMBL" id="JANIEX010000154">
    <property type="protein sequence ID" value="KAJ3572153.1"/>
    <property type="molecule type" value="Genomic_DNA"/>
</dbReference>
<feature type="compositionally biased region" description="Low complexity" evidence="6">
    <location>
        <begin position="882"/>
        <end position="894"/>
    </location>
</feature>
<gene>
    <name evidence="8" type="ORF">NP233_g3269</name>
</gene>
<dbReference type="SUPFAM" id="SSF53474">
    <property type="entry name" value="alpha/beta-Hydrolases"/>
    <property type="match status" value="1"/>
</dbReference>
<feature type="compositionally biased region" description="Polar residues" evidence="6">
    <location>
        <begin position="1148"/>
        <end position="1170"/>
    </location>
</feature>
<feature type="compositionally biased region" description="Low complexity" evidence="6">
    <location>
        <begin position="1019"/>
        <end position="1032"/>
    </location>
</feature>